<feature type="domain" description="EAL" evidence="2">
    <location>
        <begin position="482"/>
        <end position="735"/>
    </location>
</feature>
<feature type="transmembrane region" description="Helical" evidence="1">
    <location>
        <begin position="160"/>
        <end position="178"/>
    </location>
</feature>
<feature type="transmembrane region" description="Helical" evidence="1">
    <location>
        <begin position="270"/>
        <end position="290"/>
    </location>
</feature>
<organism evidence="3 4">
    <name type="scientific">Pseudoalteromonas neustonica</name>
    <dbReference type="NCBI Taxonomy" id="1840331"/>
    <lineage>
        <taxon>Bacteria</taxon>
        <taxon>Pseudomonadati</taxon>
        <taxon>Pseudomonadota</taxon>
        <taxon>Gammaproteobacteria</taxon>
        <taxon>Alteromonadales</taxon>
        <taxon>Pseudoalteromonadaceae</taxon>
        <taxon>Pseudoalteromonas</taxon>
    </lineage>
</organism>
<proteinExistence type="predicted"/>
<feature type="transmembrane region" description="Helical" evidence="1">
    <location>
        <begin position="129"/>
        <end position="148"/>
    </location>
</feature>
<dbReference type="InterPro" id="IPR035919">
    <property type="entry name" value="EAL_sf"/>
</dbReference>
<dbReference type="InterPro" id="IPR050706">
    <property type="entry name" value="Cyclic-di-GMP_PDE-like"/>
</dbReference>
<gene>
    <name evidence="3" type="ORF">WNY63_14255</name>
</gene>
<feature type="transmembrane region" description="Helical" evidence="1">
    <location>
        <begin position="190"/>
        <end position="207"/>
    </location>
</feature>
<dbReference type="InterPro" id="IPR029787">
    <property type="entry name" value="Nucleotide_cyclase"/>
</dbReference>
<dbReference type="SUPFAM" id="SSF141868">
    <property type="entry name" value="EAL domain-like"/>
    <property type="match status" value="1"/>
</dbReference>
<dbReference type="InterPro" id="IPR001633">
    <property type="entry name" value="EAL_dom"/>
</dbReference>
<dbReference type="PANTHER" id="PTHR33121">
    <property type="entry name" value="CYCLIC DI-GMP PHOSPHODIESTERASE PDEF"/>
    <property type="match status" value="1"/>
</dbReference>
<evidence type="ECO:0000259" key="2">
    <source>
        <dbReference type="PROSITE" id="PS50883"/>
    </source>
</evidence>
<keyword evidence="1" id="KW-0812">Transmembrane</keyword>
<sequence length="753" mass="84602">MLMLVVVLIFSIYAPNSHSVPVQRLLDVPNTLAINNLVHEDFFSDVRGLYIQKNLAIRSPIFKSQVINNPQLTYLTSNQNPALEPVINNTLYKTVQNKPALLGAIVTILLLNFAIVASLNFLLYRFKFFYLLGYIGCAVLACLVSAGFQNPNLGDQTYTVFSLLSLACMCLYLAHISCEQQLLKSYKQKLHPTLISISCVAIIYNLLGYINSHYVMAVCFAVITGLLVHLFYKWWQLKKIHGGLSLLLWGGIFTQALAWSLTLIMLTPQFLANDVFAIFNSIILVGIILVKDRSRVVKYNESLTHDEDTGLPNKQLLLRRLATQVKLKQAHSLVLFRPAALLNSRANIGYGHANEQIKVFMQKLADQLAVNNALGIESKLNVRHFIARFDDGIFAFIIPGLLELSQIEQFVCVTNGVFAEGVNHNNTQLVDRVDFGVANYPLHAKTGSELIQRGLQALSVKPLHGERWHMYSAESSTISRHKRAIASALREAIDEDQLSLYFQPQINLKTGEIHGAEALLRWEHPLLGHIPPDQFIPISESTGLISELTEWVVAEALKCQRLLIELYPEHIMSVNISAKDLLNKDLPVLFITLMNEYQLDPENIMLELTESATLDEGMNIKTALNDYRLIGLKIAIDDFGTGYSSLAYLSKMGFDEIKIDKQFVMNIEYSKNDQTICRATCDIARSLDSYVVAEGIEDKASLNKLQEYGCHVGQGYYFSRPMAFTQYLAWLSKSRSVSKDVETVVAPIEKNNC</sequence>
<dbReference type="CDD" id="cd01948">
    <property type="entry name" value="EAL"/>
    <property type="match status" value="1"/>
</dbReference>
<keyword evidence="4" id="KW-1185">Reference proteome</keyword>
<dbReference type="InterPro" id="IPR043128">
    <property type="entry name" value="Rev_trsase/Diguanyl_cyclase"/>
</dbReference>
<dbReference type="SUPFAM" id="SSF55073">
    <property type="entry name" value="Nucleotide cyclase"/>
    <property type="match status" value="1"/>
</dbReference>
<evidence type="ECO:0000313" key="3">
    <source>
        <dbReference type="EMBL" id="MEM5551892.1"/>
    </source>
</evidence>
<dbReference type="GO" id="GO:0071111">
    <property type="term" value="F:cyclic-guanylate-specific phosphodiesterase activity"/>
    <property type="evidence" value="ECO:0007669"/>
    <property type="project" value="UniProtKB-EC"/>
</dbReference>
<accession>A0ABU9U532</accession>
<dbReference type="Gene3D" id="3.20.20.450">
    <property type="entry name" value="EAL domain"/>
    <property type="match status" value="1"/>
</dbReference>
<dbReference type="PROSITE" id="PS50883">
    <property type="entry name" value="EAL"/>
    <property type="match status" value="1"/>
</dbReference>
<dbReference type="SMART" id="SM00052">
    <property type="entry name" value="EAL"/>
    <property type="match status" value="1"/>
</dbReference>
<keyword evidence="3" id="KW-0378">Hydrolase</keyword>
<feature type="transmembrane region" description="Helical" evidence="1">
    <location>
        <begin position="213"/>
        <end position="232"/>
    </location>
</feature>
<evidence type="ECO:0000313" key="4">
    <source>
        <dbReference type="Proteomes" id="UP001388366"/>
    </source>
</evidence>
<dbReference type="RefSeq" id="WP_342884153.1">
    <property type="nucleotide sequence ID" value="NZ_JBBMQU010000026.1"/>
</dbReference>
<keyword evidence="1" id="KW-0472">Membrane</keyword>
<reference evidence="3 4" key="1">
    <citation type="submission" date="2024-03" db="EMBL/GenBank/DDBJ databases">
        <title>Community enrichment and isolation of bacterial strains for fucoidan degradation.</title>
        <authorList>
            <person name="Sichert A."/>
        </authorList>
    </citation>
    <scope>NUCLEOTIDE SEQUENCE [LARGE SCALE GENOMIC DNA]</scope>
    <source>
        <strain evidence="3 4">AS81</strain>
    </source>
</reference>
<dbReference type="PANTHER" id="PTHR33121:SF70">
    <property type="entry name" value="SIGNALING PROTEIN YKOW"/>
    <property type="match status" value="1"/>
</dbReference>
<name>A0ABU9U532_9GAMM</name>
<feature type="transmembrane region" description="Helical" evidence="1">
    <location>
        <begin position="244"/>
        <end position="264"/>
    </location>
</feature>
<dbReference type="Gene3D" id="3.30.70.270">
    <property type="match status" value="1"/>
</dbReference>
<dbReference type="Pfam" id="PF00563">
    <property type="entry name" value="EAL"/>
    <property type="match status" value="1"/>
</dbReference>
<comment type="caution">
    <text evidence="3">The sequence shown here is derived from an EMBL/GenBank/DDBJ whole genome shotgun (WGS) entry which is preliminary data.</text>
</comment>
<feature type="transmembrane region" description="Helical" evidence="1">
    <location>
        <begin position="100"/>
        <end position="122"/>
    </location>
</feature>
<evidence type="ECO:0000256" key="1">
    <source>
        <dbReference type="SAM" id="Phobius"/>
    </source>
</evidence>
<keyword evidence="1" id="KW-1133">Transmembrane helix</keyword>
<dbReference type="EMBL" id="JBBMQU010000026">
    <property type="protein sequence ID" value="MEM5551892.1"/>
    <property type="molecule type" value="Genomic_DNA"/>
</dbReference>
<dbReference type="EC" id="3.1.4.52" evidence="3"/>
<protein>
    <submittedName>
        <fullName evidence="3">GGDEF domain-containing phosphodiesterase</fullName>
        <ecNumber evidence="3">3.1.4.52</ecNumber>
    </submittedName>
</protein>
<dbReference type="Proteomes" id="UP001388366">
    <property type="component" value="Unassembled WGS sequence"/>
</dbReference>